<dbReference type="InterPro" id="IPR037278">
    <property type="entry name" value="ARFGAP/RecO"/>
</dbReference>
<evidence type="ECO:0000256" key="3">
    <source>
        <dbReference type="ARBA" id="ARBA00022771"/>
    </source>
</evidence>
<evidence type="ECO:0000313" key="10">
    <source>
        <dbReference type="WBParaSite" id="HDID_0000405801-mRNA-1"/>
    </source>
</evidence>
<dbReference type="Pfam" id="PF01412">
    <property type="entry name" value="ArfGap"/>
    <property type="match status" value="1"/>
</dbReference>
<dbReference type="PRINTS" id="PR00405">
    <property type="entry name" value="REVINTRACTNG"/>
</dbReference>
<dbReference type="CDD" id="cd08838">
    <property type="entry name" value="ArfGap_AGFG"/>
    <property type="match status" value="1"/>
</dbReference>
<keyword evidence="3 5" id="KW-0863">Zinc-finger</keyword>
<proteinExistence type="predicted"/>
<evidence type="ECO:0000256" key="4">
    <source>
        <dbReference type="ARBA" id="ARBA00022833"/>
    </source>
</evidence>
<dbReference type="InterPro" id="IPR038508">
    <property type="entry name" value="ArfGAP_dom_sf"/>
</dbReference>
<dbReference type="Gene3D" id="1.10.220.150">
    <property type="entry name" value="Arf GTPase activating protein"/>
    <property type="match status" value="1"/>
</dbReference>
<evidence type="ECO:0000256" key="5">
    <source>
        <dbReference type="PROSITE-ProRule" id="PRU00288"/>
    </source>
</evidence>
<evidence type="ECO:0000256" key="1">
    <source>
        <dbReference type="ARBA" id="ARBA00022723"/>
    </source>
</evidence>
<organism evidence="10">
    <name type="scientific">Hymenolepis diminuta</name>
    <name type="common">Rat tapeworm</name>
    <dbReference type="NCBI Taxonomy" id="6216"/>
    <lineage>
        <taxon>Eukaryota</taxon>
        <taxon>Metazoa</taxon>
        <taxon>Spiralia</taxon>
        <taxon>Lophotrochozoa</taxon>
        <taxon>Platyhelminthes</taxon>
        <taxon>Cestoda</taxon>
        <taxon>Eucestoda</taxon>
        <taxon>Cyclophyllidea</taxon>
        <taxon>Hymenolepididae</taxon>
        <taxon>Hymenolepis</taxon>
    </lineage>
</organism>
<evidence type="ECO:0000256" key="2">
    <source>
        <dbReference type="ARBA" id="ARBA00022737"/>
    </source>
</evidence>
<dbReference type="WBParaSite" id="HDID_0000405801-mRNA-1">
    <property type="protein sequence ID" value="HDID_0000405801-mRNA-1"/>
    <property type="gene ID" value="HDID_0000405801"/>
</dbReference>
<dbReference type="GO" id="GO:0008270">
    <property type="term" value="F:zinc ion binding"/>
    <property type="evidence" value="ECO:0007669"/>
    <property type="project" value="UniProtKB-KW"/>
</dbReference>
<dbReference type="GO" id="GO:0005096">
    <property type="term" value="F:GTPase activator activity"/>
    <property type="evidence" value="ECO:0007669"/>
    <property type="project" value="InterPro"/>
</dbReference>
<dbReference type="AlphaFoldDB" id="A0A0R3SGM0"/>
<keyword evidence="2" id="KW-0677">Repeat</keyword>
<dbReference type="PANTHER" id="PTHR46134">
    <property type="entry name" value="DRONGO, ISOFORM F"/>
    <property type="match status" value="1"/>
</dbReference>
<reference evidence="10" key="1">
    <citation type="submission" date="2017-02" db="UniProtKB">
        <authorList>
            <consortium name="WormBaseParasite"/>
        </authorList>
    </citation>
    <scope>IDENTIFICATION</scope>
</reference>
<evidence type="ECO:0000313" key="8">
    <source>
        <dbReference type="EMBL" id="VDL43185.1"/>
    </source>
</evidence>
<dbReference type="InterPro" id="IPR052248">
    <property type="entry name" value="Arf-GAP_FG-repeat_protein"/>
</dbReference>
<feature type="domain" description="Arf-GAP" evidence="7">
    <location>
        <begin position="9"/>
        <end position="128"/>
    </location>
</feature>
<sequence>MSNSRKNQDSPAKTLRDLSLIQENRFCFDCGQRCPTYVNISIGSFVCTGCGGALRKYNQRVKSISMSNFNSQEINFMKRRGNKACGKIYLALCNGKEPDECENNFDDYLRLKYQVQKWYRSPDPSVEEEALKENEEALSRLSQNPTRKPNHVSVNAAAGLIIMNNRPAHNPLPKPPSQSHSTVESSPPNNSVSSAVSTSSLSQQQPISSLFSTAPVKDAKPTAATATVFDPFTDFVAARPKNVVLQPSFFAEAAVTAPPMYPPSFFQSVQPPHSFPAQPTPPASNDFFATVNQPQQPAPAPSSSYLISSAFNPPPAVSADKYAALAELDRMGKTIETKQQPSVPTANFSAAMAFGPVKPVQKNPFSPSTYNPFQTPSPDVGNPFATIQTNNATAATTTPMGQNSFNPFIVSVPAASSGN</sequence>
<feature type="compositionally biased region" description="Basic and acidic residues" evidence="6">
    <location>
        <begin position="129"/>
        <end position="138"/>
    </location>
</feature>
<dbReference type="InterPro" id="IPR001164">
    <property type="entry name" value="ArfGAP_dom"/>
</dbReference>
<dbReference type="GO" id="GO:0005737">
    <property type="term" value="C:cytoplasm"/>
    <property type="evidence" value="ECO:0007669"/>
    <property type="project" value="TreeGrafter"/>
</dbReference>
<dbReference type="EMBL" id="UYSG01001412">
    <property type="protein sequence ID" value="VDL43185.1"/>
    <property type="molecule type" value="Genomic_DNA"/>
</dbReference>
<evidence type="ECO:0000313" key="9">
    <source>
        <dbReference type="Proteomes" id="UP000274504"/>
    </source>
</evidence>
<feature type="region of interest" description="Disordered" evidence="6">
    <location>
        <begin position="165"/>
        <end position="204"/>
    </location>
</feature>
<keyword evidence="1" id="KW-0479">Metal-binding</keyword>
<feature type="region of interest" description="Disordered" evidence="6">
    <location>
        <begin position="123"/>
        <end position="150"/>
    </location>
</feature>
<reference evidence="8 9" key="2">
    <citation type="submission" date="2018-11" db="EMBL/GenBank/DDBJ databases">
        <authorList>
            <consortium name="Pathogen Informatics"/>
        </authorList>
    </citation>
    <scope>NUCLEOTIDE SEQUENCE [LARGE SCALE GENOMIC DNA]</scope>
</reference>
<dbReference type="PROSITE" id="PS50115">
    <property type="entry name" value="ARFGAP"/>
    <property type="match status" value="1"/>
</dbReference>
<feature type="region of interest" description="Disordered" evidence="6">
    <location>
        <begin position="271"/>
        <end position="303"/>
    </location>
</feature>
<gene>
    <name evidence="8" type="ORF">HDID_LOCUS4056</name>
</gene>
<dbReference type="OrthoDB" id="6036at2759"/>
<protein>
    <submittedName>
        <fullName evidence="10">Arf-GAP domain-containing protein</fullName>
    </submittedName>
</protein>
<evidence type="ECO:0000259" key="7">
    <source>
        <dbReference type="PROSITE" id="PS50115"/>
    </source>
</evidence>
<dbReference type="Proteomes" id="UP000274504">
    <property type="component" value="Unassembled WGS sequence"/>
</dbReference>
<name>A0A0R3SGM0_HYMDI</name>
<dbReference type="GO" id="GO:0016020">
    <property type="term" value="C:membrane"/>
    <property type="evidence" value="ECO:0007669"/>
    <property type="project" value="TreeGrafter"/>
</dbReference>
<dbReference type="SMART" id="SM00105">
    <property type="entry name" value="ArfGap"/>
    <property type="match status" value="1"/>
</dbReference>
<feature type="compositionally biased region" description="Low complexity" evidence="6">
    <location>
        <begin position="181"/>
        <end position="204"/>
    </location>
</feature>
<dbReference type="PANTHER" id="PTHR46134:SF3">
    <property type="entry name" value="ARFGAP WITH FG REPEATS 1"/>
    <property type="match status" value="1"/>
</dbReference>
<dbReference type="STRING" id="6216.A0A0R3SGM0"/>
<accession>A0A0R3SGM0</accession>
<dbReference type="SUPFAM" id="SSF57863">
    <property type="entry name" value="ArfGap/RecO-like zinc finger"/>
    <property type="match status" value="1"/>
</dbReference>
<keyword evidence="4" id="KW-0862">Zinc</keyword>
<evidence type="ECO:0000256" key="6">
    <source>
        <dbReference type="SAM" id="MobiDB-lite"/>
    </source>
</evidence>